<dbReference type="EMBL" id="ML121660">
    <property type="protein sequence ID" value="RPB18227.1"/>
    <property type="molecule type" value="Genomic_DNA"/>
</dbReference>
<sequence length="219" mass="25119">MKAHKLIEIRQRLKEAEEMKEKVEKELATPIESTVRQSRQPIDNKGKADLEGAVKKVNSMLRMKGLVENKTAWTVTASVGKRKFNDKLTWEVKKVKEEVDPVVVSEKVGKALVAVFGRTGDILNIWVENKKSVKLMVLSAPLRTERGQEGLAKAIQEENKKIKLVKRFPKLWEMARIIGFTIDMKDNDKAKRVIRNGIIWDGHRRKVSYFEQATLQKEG</sequence>
<organism evidence="1 2">
    <name type="scientific">Terfezia boudieri ATCC MYA-4762</name>
    <dbReference type="NCBI Taxonomy" id="1051890"/>
    <lineage>
        <taxon>Eukaryota</taxon>
        <taxon>Fungi</taxon>
        <taxon>Dikarya</taxon>
        <taxon>Ascomycota</taxon>
        <taxon>Pezizomycotina</taxon>
        <taxon>Pezizomycetes</taxon>
        <taxon>Pezizales</taxon>
        <taxon>Pezizaceae</taxon>
        <taxon>Terfezia</taxon>
    </lineage>
</organism>
<accession>A0A3N4L5Q0</accession>
<dbReference type="OrthoDB" id="5483117at2759"/>
<evidence type="ECO:0000313" key="2">
    <source>
        <dbReference type="Proteomes" id="UP000267821"/>
    </source>
</evidence>
<evidence type="ECO:0000313" key="1">
    <source>
        <dbReference type="EMBL" id="RPB18227.1"/>
    </source>
</evidence>
<dbReference type="Proteomes" id="UP000267821">
    <property type="component" value="Unassembled WGS sequence"/>
</dbReference>
<proteinExistence type="predicted"/>
<dbReference type="AlphaFoldDB" id="A0A3N4L5Q0"/>
<protein>
    <submittedName>
        <fullName evidence="1">Uncharacterized protein</fullName>
    </submittedName>
</protein>
<keyword evidence="2" id="KW-1185">Reference proteome</keyword>
<dbReference type="InParanoid" id="A0A3N4L5Q0"/>
<reference evidence="1 2" key="1">
    <citation type="journal article" date="2018" name="Nat. Ecol. Evol.">
        <title>Pezizomycetes genomes reveal the molecular basis of ectomycorrhizal truffle lifestyle.</title>
        <authorList>
            <person name="Murat C."/>
            <person name="Payen T."/>
            <person name="Noel B."/>
            <person name="Kuo A."/>
            <person name="Morin E."/>
            <person name="Chen J."/>
            <person name="Kohler A."/>
            <person name="Krizsan K."/>
            <person name="Balestrini R."/>
            <person name="Da Silva C."/>
            <person name="Montanini B."/>
            <person name="Hainaut M."/>
            <person name="Levati E."/>
            <person name="Barry K.W."/>
            <person name="Belfiori B."/>
            <person name="Cichocki N."/>
            <person name="Clum A."/>
            <person name="Dockter R.B."/>
            <person name="Fauchery L."/>
            <person name="Guy J."/>
            <person name="Iotti M."/>
            <person name="Le Tacon F."/>
            <person name="Lindquist E.A."/>
            <person name="Lipzen A."/>
            <person name="Malagnac F."/>
            <person name="Mello A."/>
            <person name="Molinier V."/>
            <person name="Miyauchi S."/>
            <person name="Poulain J."/>
            <person name="Riccioni C."/>
            <person name="Rubini A."/>
            <person name="Sitrit Y."/>
            <person name="Splivallo R."/>
            <person name="Traeger S."/>
            <person name="Wang M."/>
            <person name="Zifcakova L."/>
            <person name="Wipf D."/>
            <person name="Zambonelli A."/>
            <person name="Paolocci F."/>
            <person name="Nowrousian M."/>
            <person name="Ottonello S."/>
            <person name="Baldrian P."/>
            <person name="Spatafora J.W."/>
            <person name="Henrissat B."/>
            <person name="Nagy L.G."/>
            <person name="Aury J.M."/>
            <person name="Wincker P."/>
            <person name="Grigoriev I.V."/>
            <person name="Bonfante P."/>
            <person name="Martin F.M."/>
        </authorList>
    </citation>
    <scope>NUCLEOTIDE SEQUENCE [LARGE SCALE GENOMIC DNA]</scope>
    <source>
        <strain evidence="1 2">ATCC MYA-4762</strain>
    </source>
</reference>
<gene>
    <name evidence="1" type="ORF">L211DRAFT_854337</name>
</gene>
<name>A0A3N4L5Q0_9PEZI</name>